<comment type="caution">
    <text evidence="6">The sequence shown here is derived from an EMBL/GenBank/DDBJ whole genome shotgun (WGS) entry which is preliminary data.</text>
</comment>
<keyword evidence="3" id="KW-0576">Peroxisome</keyword>
<reference evidence="6 7" key="1">
    <citation type="submission" date="2024-07" db="EMBL/GenBank/DDBJ databases">
        <title>Section-level genome sequencing and comparative genomics of Aspergillus sections Usti and Cavernicolus.</title>
        <authorList>
            <consortium name="Lawrence Berkeley National Laboratory"/>
            <person name="Nybo J.L."/>
            <person name="Vesth T.C."/>
            <person name="Theobald S."/>
            <person name="Frisvad J.C."/>
            <person name="Larsen T.O."/>
            <person name="Kjaerboelling I."/>
            <person name="Rothschild-Mancinelli K."/>
            <person name="Lyhne E.K."/>
            <person name="Kogle M.E."/>
            <person name="Barry K."/>
            <person name="Clum A."/>
            <person name="Na H."/>
            <person name="Ledsgaard L."/>
            <person name="Lin J."/>
            <person name="Lipzen A."/>
            <person name="Kuo A."/>
            <person name="Riley R."/>
            <person name="Mondo S."/>
            <person name="LaButti K."/>
            <person name="Haridas S."/>
            <person name="Pangalinan J."/>
            <person name="Salamov A.A."/>
            <person name="Simmons B.A."/>
            <person name="Magnuson J.K."/>
            <person name="Chen J."/>
            <person name="Drula E."/>
            <person name="Henrissat B."/>
            <person name="Wiebenga A."/>
            <person name="Lubbers R.J."/>
            <person name="Gomes A.C."/>
            <person name="Makela M.R."/>
            <person name="Stajich J."/>
            <person name="Grigoriev I.V."/>
            <person name="Mortensen U.H."/>
            <person name="De vries R.P."/>
            <person name="Baker S.E."/>
            <person name="Andersen M.R."/>
        </authorList>
    </citation>
    <scope>NUCLEOTIDE SEQUENCE [LARGE SCALE GENOMIC DNA]</scope>
    <source>
        <strain evidence="6 7">CBS 600.67</strain>
    </source>
</reference>
<dbReference type="PANTHER" id="PTHR12652:SF25">
    <property type="entry name" value="MICROBODY (PEROXISOME) PROLIFERATION PROTEIN PEROXIN 11C (EUROFUNG)"/>
    <property type="match status" value="1"/>
</dbReference>
<evidence type="ECO:0008006" key="8">
    <source>
        <dbReference type="Google" id="ProtNLM"/>
    </source>
</evidence>
<sequence length="296" mass="32756">MADDKPPSSEKAVNPAGVNSSSKEAAQRRFLAALKAADTINGRLTTIMSSAAGQERVFAFVQYTSHSLHHILTSAPWIALQTRLSLLARLRAQSTKATTTPATAQSTSTPQTSPLLALSSLMSQARYMLRLLGLFPLLAWGSKTLKSPPSDPIMHALTLLQVISNIIYQILENASYLSTKGVIPKRFIDRFGGAERWGLWSTRAWFGHIFLQYFVLWRARVLRRKSEVEGLSKEKAEALNAEVRAWKKSLVNNACWTPLCLHWSVEKGIGFPGHLTGVVSFLAGAWGFYDLWNSTL</sequence>
<evidence type="ECO:0000313" key="7">
    <source>
        <dbReference type="Proteomes" id="UP001610335"/>
    </source>
</evidence>
<gene>
    <name evidence="6" type="ORF">BDW59DRAFT_144924</name>
</gene>
<evidence type="ECO:0000256" key="5">
    <source>
        <dbReference type="SAM" id="MobiDB-lite"/>
    </source>
</evidence>
<dbReference type="InterPro" id="IPR008733">
    <property type="entry name" value="PEX11"/>
</dbReference>
<dbReference type="Pfam" id="PF05648">
    <property type="entry name" value="PEX11"/>
    <property type="match status" value="1"/>
</dbReference>
<organism evidence="6 7">
    <name type="scientific">Aspergillus cavernicola</name>
    <dbReference type="NCBI Taxonomy" id="176166"/>
    <lineage>
        <taxon>Eukaryota</taxon>
        <taxon>Fungi</taxon>
        <taxon>Dikarya</taxon>
        <taxon>Ascomycota</taxon>
        <taxon>Pezizomycotina</taxon>
        <taxon>Eurotiomycetes</taxon>
        <taxon>Eurotiomycetidae</taxon>
        <taxon>Eurotiales</taxon>
        <taxon>Aspergillaceae</taxon>
        <taxon>Aspergillus</taxon>
        <taxon>Aspergillus subgen. Nidulantes</taxon>
    </lineage>
</organism>
<proteinExistence type="predicted"/>
<protein>
    <recommendedName>
        <fullName evidence="8">Peroxisomal biogenesis factor 11</fullName>
    </recommendedName>
</protein>
<evidence type="ECO:0000256" key="1">
    <source>
        <dbReference type="ARBA" id="ARBA00022593"/>
    </source>
</evidence>
<evidence type="ECO:0000313" key="6">
    <source>
        <dbReference type="EMBL" id="KAL2826595.1"/>
    </source>
</evidence>
<dbReference type="Proteomes" id="UP001610335">
    <property type="component" value="Unassembled WGS sequence"/>
</dbReference>
<evidence type="ECO:0000256" key="4">
    <source>
        <dbReference type="ARBA" id="ARBA00046271"/>
    </source>
</evidence>
<keyword evidence="1" id="KW-0962">Peroxisome biogenesis</keyword>
<dbReference type="PANTHER" id="PTHR12652">
    <property type="entry name" value="PEROXISOMAL BIOGENESIS FACTOR 11"/>
    <property type="match status" value="1"/>
</dbReference>
<keyword evidence="2" id="KW-0472">Membrane</keyword>
<dbReference type="EMBL" id="JBFXLS010000029">
    <property type="protein sequence ID" value="KAL2826595.1"/>
    <property type="molecule type" value="Genomic_DNA"/>
</dbReference>
<feature type="region of interest" description="Disordered" evidence="5">
    <location>
        <begin position="1"/>
        <end position="21"/>
    </location>
</feature>
<comment type="subcellular location">
    <subcellularLocation>
        <location evidence="4">Peroxisome membrane</location>
    </subcellularLocation>
</comment>
<evidence type="ECO:0000256" key="3">
    <source>
        <dbReference type="ARBA" id="ARBA00023140"/>
    </source>
</evidence>
<evidence type="ECO:0000256" key="2">
    <source>
        <dbReference type="ARBA" id="ARBA00023136"/>
    </source>
</evidence>
<keyword evidence="7" id="KW-1185">Reference proteome</keyword>
<name>A0ABR4IFW0_9EURO</name>
<accession>A0ABR4IFW0</accession>